<dbReference type="Proteomes" id="UP000325255">
    <property type="component" value="Unassembled WGS sequence"/>
</dbReference>
<feature type="domain" description="Transposase IS66 C-terminal" evidence="1">
    <location>
        <begin position="31"/>
        <end position="68"/>
    </location>
</feature>
<name>A0A5M6IJ38_9PROT</name>
<dbReference type="Pfam" id="PF13817">
    <property type="entry name" value="DDE_Tnp_IS66_C"/>
    <property type="match status" value="1"/>
</dbReference>
<accession>A0A5M6IJ38</accession>
<comment type="caution">
    <text evidence="2">The sequence shown here is derived from an EMBL/GenBank/DDBJ whole genome shotgun (WGS) entry which is preliminary data.</text>
</comment>
<dbReference type="InterPro" id="IPR039552">
    <property type="entry name" value="IS66_C"/>
</dbReference>
<keyword evidence="3" id="KW-1185">Reference proteome</keyword>
<dbReference type="RefSeq" id="WP_150045538.1">
    <property type="nucleotide sequence ID" value="NZ_OW485601.1"/>
</dbReference>
<proteinExistence type="predicted"/>
<protein>
    <submittedName>
        <fullName evidence="2">IS66 family transposase</fullName>
    </submittedName>
</protein>
<evidence type="ECO:0000259" key="1">
    <source>
        <dbReference type="Pfam" id="PF13817"/>
    </source>
</evidence>
<dbReference type="OrthoDB" id="9800877at2"/>
<dbReference type="AlphaFoldDB" id="A0A5M6IJ38"/>
<sequence>MRPPVLGRRNHLFCLFCGSDPGGRRAACIYTIIETCKLNSIDPQAYLTDILGRIADHPIQRTSEMLPWHWKK</sequence>
<evidence type="ECO:0000313" key="2">
    <source>
        <dbReference type="EMBL" id="KAA5608251.1"/>
    </source>
</evidence>
<evidence type="ECO:0000313" key="3">
    <source>
        <dbReference type="Proteomes" id="UP000325255"/>
    </source>
</evidence>
<dbReference type="EMBL" id="VWPK01000094">
    <property type="protein sequence ID" value="KAA5608251.1"/>
    <property type="molecule type" value="Genomic_DNA"/>
</dbReference>
<reference evidence="2 3" key="1">
    <citation type="submission" date="2019-09" db="EMBL/GenBank/DDBJ databases">
        <title>Genome sequence of Rhodovastum atsumiense, a diverse member of the Acetobacteraceae family of non-sulfur purple photosynthetic bacteria.</title>
        <authorList>
            <person name="Meyer T."/>
            <person name="Kyndt J."/>
        </authorList>
    </citation>
    <scope>NUCLEOTIDE SEQUENCE [LARGE SCALE GENOMIC DNA]</scope>
    <source>
        <strain evidence="2 3">DSM 21279</strain>
    </source>
</reference>
<organism evidence="2 3">
    <name type="scientific">Rhodovastum atsumiense</name>
    <dbReference type="NCBI Taxonomy" id="504468"/>
    <lineage>
        <taxon>Bacteria</taxon>
        <taxon>Pseudomonadati</taxon>
        <taxon>Pseudomonadota</taxon>
        <taxon>Alphaproteobacteria</taxon>
        <taxon>Acetobacterales</taxon>
        <taxon>Acetobacteraceae</taxon>
        <taxon>Rhodovastum</taxon>
    </lineage>
</organism>
<gene>
    <name evidence="2" type="ORF">F1189_29965</name>
</gene>